<dbReference type="AlphaFoldDB" id="C6PSH7"/>
<proteinExistence type="predicted"/>
<accession>C6PSH7</accession>
<gene>
    <name evidence="3" type="ORF">CcarbDRAFT_1744</name>
</gene>
<dbReference type="EMBL" id="ACVI01000022">
    <property type="protein sequence ID" value="EET87855.1"/>
    <property type="molecule type" value="Genomic_DNA"/>
</dbReference>
<dbReference type="Gene3D" id="1.10.260.40">
    <property type="entry name" value="lambda repressor-like DNA-binding domains"/>
    <property type="match status" value="2"/>
</dbReference>
<dbReference type="PATRIC" id="fig|536227.13.peg.3699"/>
<dbReference type="Proteomes" id="UP000004198">
    <property type="component" value="Unassembled WGS sequence"/>
</dbReference>
<dbReference type="SMART" id="SM00530">
    <property type="entry name" value="HTH_XRE"/>
    <property type="match status" value="2"/>
</dbReference>
<dbReference type="eggNOG" id="COG1396">
    <property type="taxonomic scope" value="Bacteria"/>
</dbReference>
<feature type="domain" description="HTH cro/C1-type" evidence="2">
    <location>
        <begin position="111"/>
        <end position="143"/>
    </location>
</feature>
<reference evidence="3 4" key="1">
    <citation type="submission" date="2009-06" db="EMBL/GenBank/DDBJ databases">
        <title>The draft genome of Clostridium carboxidivorans P7.</title>
        <authorList>
            <consortium name="US DOE Joint Genome Institute (JGI-PGF)"/>
            <person name="Lucas S."/>
            <person name="Copeland A."/>
            <person name="Lapidus A."/>
            <person name="Glavina del Rio T."/>
            <person name="Tice H."/>
            <person name="Bruce D."/>
            <person name="Goodwin L."/>
            <person name="Pitluck S."/>
            <person name="Larimer F."/>
            <person name="Land M.L."/>
            <person name="Hauser L."/>
            <person name="Hemme C.L."/>
        </authorList>
    </citation>
    <scope>NUCLEOTIDE SEQUENCE [LARGE SCALE GENOMIC DNA]</scope>
    <source>
        <strain evidence="3 4">P7</strain>
    </source>
</reference>
<dbReference type="InterPro" id="IPR001387">
    <property type="entry name" value="Cro/C1-type_HTH"/>
</dbReference>
<dbReference type="STRING" id="536227.Ccar_17620"/>
<dbReference type="InterPro" id="IPR010982">
    <property type="entry name" value="Lambda_DNA-bd_dom_sf"/>
</dbReference>
<evidence type="ECO:0000256" key="1">
    <source>
        <dbReference type="ARBA" id="ARBA00023125"/>
    </source>
</evidence>
<dbReference type="PROSITE" id="PS50943">
    <property type="entry name" value="HTH_CROC1"/>
    <property type="match status" value="2"/>
</dbReference>
<evidence type="ECO:0000313" key="3">
    <source>
        <dbReference type="EMBL" id="EET87855.1"/>
    </source>
</evidence>
<organism evidence="3 4">
    <name type="scientific">Clostridium carboxidivorans P7</name>
    <dbReference type="NCBI Taxonomy" id="536227"/>
    <lineage>
        <taxon>Bacteria</taxon>
        <taxon>Bacillati</taxon>
        <taxon>Bacillota</taxon>
        <taxon>Clostridia</taxon>
        <taxon>Eubacteriales</taxon>
        <taxon>Clostridiaceae</taxon>
        <taxon>Clostridium</taxon>
    </lineage>
</organism>
<dbReference type="PANTHER" id="PTHR46558:SF4">
    <property type="entry name" value="DNA-BIDING PHAGE PROTEIN"/>
    <property type="match status" value="1"/>
</dbReference>
<name>C6PSH7_9CLOT</name>
<sequence length="158" mass="18960">MTWTCFTDENAITNKLNIDYRNELVKKLHISTIGEKIKYHRLLNGWSQFQLASKLGLSKKQGRYLIKDYETRRLCPPPELSLKLAKIFRIDTKYFYDNYYEFLDSNYSSKILNWRKKYNLTITDAAKKIHVNYVTWSSWEKNKKISRENYEKLKALGI</sequence>
<feature type="domain" description="HTH cro/C1-type" evidence="2">
    <location>
        <begin position="37"/>
        <end position="95"/>
    </location>
</feature>
<dbReference type="OrthoDB" id="9805654at2"/>
<keyword evidence="1" id="KW-0238">DNA-binding</keyword>
<dbReference type="KEGG" id="cck:Ccar_17620"/>
<dbReference type="CDD" id="cd00093">
    <property type="entry name" value="HTH_XRE"/>
    <property type="match status" value="2"/>
</dbReference>
<dbReference type="RefSeq" id="WP_007060629.1">
    <property type="nucleotide sequence ID" value="NZ_ACVI01000022.1"/>
</dbReference>
<keyword evidence="4" id="KW-1185">Reference proteome</keyword>
<protein>
    <submittedName>
        <fullName evidence="3">Transcriptional regulator, XRE family</fullName>
    </submittedName>
</protein>
<dbReference type="SUPFAM" id="SSF47413">
    <property type="entry name" value="lambda repressor-like DNA-binding domains"/>
    <property type="match status" value="2"/>
</dbReference>
<dbReference type="PANTHER" id="PTHR46558">
    <property type="entry name" value="TRACRIPTIONAL REGULATORY PROTEIN-RELATED-RELATED"/>
    <property type="match status" value="1"/>
</dbReference>
<dbReference type="GO" id="GO:0003677">
    <property type="term" value="F:DNA binding"/>
    <property type="evidence" value="ECO:0007669"/>
    <property type="project" value="UniProtKB-KW"/>
</dbReference>
<comment type="caution">
    <text evidence="3">The sequence shown here is derived from an EMBL/GenBank/DDBJ whole genome shotgun (WGS) entry which is preliminary data.</text>
</comment>
<evidence type="ECO:0000313" key="4">
    <source>
        <dbReference type="Proteomes" id="UP000004198"/>
    </source>
</evidence>
<evidence type="ECO:0000259" key="2">
    <source>
        <dbReference type="PROSITE" id="PS50943"/>
    </source>
</evidence>